<dbReference type="GO" id="GO:0016020">
    <property type="term" value="C:membrane"/>
    <property type="evidence" value="ECO:0007669"/>
    <property type="project" value="UniProtKB-SubCell"/>
</dbReference>
<dbReference type="GO" id="GO:0016757">
    <property type="term" value="F:glycosyltransferase activity"/>
    <property type="evidence" value="ECO:0007669"/>
    <property type="project" value="UniProtKB-KW"/>
</dbReference>
<keyword evidence="7" id="KW-1185">Reference proteome</keyword>
<dbReference type="InterPro" id="IPR003406">
    <property type="entry name" value="Glyco_trans_14"/>
</dbReference>
<evidence type="ECO:0000313" key="6">
    <source>
        <dbReference type="EMBL" id="MBK1834570.1"/>
    </source>
</evidence>
<dbReference type="EMBL" id="JAENIO010000027">
    <property type="protein sequence ID" value="MBK1834570.1"/>
    <property type="molecule type" value="Genomic_DNA"/>
</dbReference>
<name>A0A934RUU3_9BACT</name>
<dbReference type="Proteomes" id="UP000604083">
    <property type="component" value="Unassembled WGS sequence"/>
</dbReference>
<protein>
    <submittedName>
        <fullName evidence="6">Uncharacterized protein</fullName>
    </submittedName>
</protein>
<accession>A0A934RUU3</accession>
<comment type="caution">
    <text evidence="6">The sequence shown here is derived from an EMBL/GenBank/DDBJ whole genome shotgun (WGS) entry which is preliminary data.</text>
</comment>
<dbReference type="AlphaFoldDB" id="A0A934RUU3"/>
<sequence length="481" mass="54648">MTHPHTFLINLGRRDDRRGEVEWQLLQAGIEAERFPAIDARFVKSARGYEHKGRYALALTKRLALRAARQRGAKAVLLLEDDVRLHPNFQELVSRLSLPEDWGMCYLGCSHEQKPEIVAPGLARVCYAVDNHALMVNARYYNTLIQALDLTSRYRAGDDPKAASDRILARLQETVPTYAAIPNLAWQAEAPSDLVGKTYTLYTANGTPKQHLALNRQVLNEMVTGWKTPPEPKLGLLFLTRDEVNHPEIWREWVAQAPERVSIWSHPKDPAALAPEAFLADTIIEDHHETAWGDISLVRASLALLKAALADESVTHFALLSESCLPVRPLGEVLRRLQFDPRPQFRPLPWDKSPKRFRVKVAKQESIPPELWRFHAQWWLLDRTCAQLVTRRDYTEAMKTVFAADEGYFGTVLNLEGYPLDDHVLAEDVTWTHWQKDAGSPDSHRTITREHLAAIVSSRALFARKFPPGADLGNYGLHRPF</sequence>
<dbReference type="PANTHER" id="PTHR31042">
    <property type="entry name" value="CORE-2/I-BRANCHING BETA-1,6-N-ACETYLGLUCOSAMINYLTRANSFERASE FAMILY PROTEIN-RELATED"/>
    <property type="match status" value="1"/>
</dbReference>
<reference evidence="6" key="1">
    <citation type="submission" date="2021-01" db="EMBL/GenBank/DDBJ databases">
        <title>Modified the classification status of verrucomicrobia.</title>
        <authorList>
            <person name="Feng X."/>
        </authorList>
    </citation>
    <scope>NUCLEOTIDE SEQUENCE</scope>
    <source>
        <strain evidence="6">KCTC 12986</strain>
    </source>
</reference>
<evidence type="ECO:0000313" key="7">
    <source>
        <dbReference type="Proteomes" id="UP000604083"/>
    </source>
</evidence>
<dbReference type="RefSeq" id="WP_200392006.1">
    <property type="nucleotide sequence ID" value="NZ_JAENIO010000027.1"/>
</dbReference>
<keyword evidence="3" id="KW-0808">Transferase</keyword>
<evidence type="ECO:0000256" key="4">
    <source>
        <dbReference type="ARBA" id="ARBA00023136"/>
    </source>
</evidence>
<dbReference type="InterPro" id="IPR044174">
    <property type="entry name" value="BC10-like"/>
</dbReference>
<organism evidence="6 7">
    <name type="scientific">Roseibacillus ishigakijimensis</name>
    <dbReference type="NCBI Taxonomy" id="454146"/>
    <lineage>
        <taxon>Bacteria</taxon>
        <taxon>Pseudomonadati</taxon>
        <taxon>Verrucomicrobiota</taxon>
        <taxon>Verrucomicrobiia</taxon>
        <taxon>Verrucomicrobiales</taxon>
        <taxon>Verrucomicrobiaceae</taxon>
        <taxon>Roseibacillus</taxon>
    </lineage>
</organism>
<evidence type="ECO:0000256" key="2">
    <source>
        <dbReference type="ARBA" id="ARBA00022676"/>
    </source>
</evidence>
<dbReference type="PANTHER" id="PTHR31042:SF150">
    <property type="entry name" value="OS06G0661900 PROTEIN"/>
    <property type="match status" value="1"/>
</dbReference>
<comment type="subcellular location">
    <subcellularLocation>
        <location evidence="1">Membrane</location>
        <topology evidence="1">Single-pass type II membrane protein</topology>
    </subcellularLocation>
</comment>
<keyword evidence="5" id="KW-0325">Glycoprotein</keyword>
<evidence type="ECO:0000256" key="3">
    <source>
        <dbReference type="ARBA" id="ARBA00022679"/>
    </source>
</evidence>
<keyword evidence="4" id="KW-0472">Membrane</keyword>
<dbReference type="Pfam" id="PF02485">
    <property type="entry name" value="Branch"/>
    <property type="match status" value="1"/>
</dbReference>
<proteinExistence type="predicted"/>
<keyword evidence="2" id="KW-0328">Glycosyltransferase</keyword>
<evidence type="ECO:0000256" key="1">
    <source>
        <dbReference type="ARBA" id="ARBA00004606"/>
    </source>
</evidence>
<evidence type="ECO:0000256" key="5">
    <source>
        <dbReference type="ARBA" id="ARBA00023180"/>
    </source>
</evidence>
<gene>
    <name evidence="6" type="ORF">JIN78_10905</name>
</gene>